<evidence type="ECO:0000313" key="1">
    <source>
        <dbReference type="EMBL" id="KFI93672.1"/>
    </source>
</evidence>
<accession>A0A087DDS2</accession>
<reference evidence="1 2" key="1">
    <citation type="submission" date="2014-03" db="EMBL/GenBank/DDBJ databases">
        <title>Genomics of Bifidobacteria.</title>
        <authorList>
            <person name="Ventura M."/>
            <person name="Milani C."/>
            <person name="Lugli G.A."/>
        </authorList>
    </citation>
    <scope>NUCLEOTIDE SEQUENCE [LARGE SCALE GENOMIC DNA]</scope>
    <source>
        <strain evidence="1 2">LMG 21589</strain>
    </source>
</reference>
<gene>
    <name evidence="1" type="ORF">BSCA_0162</name>
</gene>
<dbReference type="Proteomes" id="UP000029033">
    <property type="component" value="Unassembled WGS sequence"/>
</dbReference>
<dbReference type="EMBL" id="JGZO01000012">
    <property type="protein sequence ID" value="KFI93672.1"/>
    <property type="molecule type" value="Genomic_DNA"/>
</dbReference>
<proteinExistence type="predicted"/>
<dbReference type="eggNOG" id="ENOG5031YB0">
    <property type="taxonomic scope" value="Bacteria"/>
</dbReference>
<dbReference type="RefSeq" id="WP_033517599.1">
    <property type="nucleotide sequence ID" value="NZ_CAUPKV010000038.1"/>
</dbReference>
<keyword evidence="2" id="KW-1185">Reference proteome</keyword>
<evidence type="ECO:0008006" key="3">
    <source>
        <dbReference type="Google" id="ProtNLM"/>
    </source>
</evidence>
<dbReference type="STRING" id="158787.BSCA_0162"/>
<dbReference type="OrthoDB" id="3267842at2"/>
<organism evidence="1 2">
    <name type="scientific">Bifidobacterium scardovii</name>
    <dbReference type="NCBI Taxonomy" id="158787"/>
    <lineage>
        <taxon>Bacteria</taxon>
        <taxon>Bacillati</taxon>
        <taxon>Actinomycetota</taxon>
        <taxon>Actinomycetes</taxon>
        <taxon>Bifidobacteriales</taxon>
        <taxon>Bifidobacteriaceae</taxon>
        <taxon>Bifidobacterium</taxon>
    </lineage>
</organism>
<evidence type="ECO:0000313" key="2">
    <source>
        <dbReference type="Proteomes" id="UP000029033"/>
    </source>
</evidence>
<name>A0A087DDS2_9BIFI</name>
<dbReference type="AlphaFoldDB" id="A0A087DDS2"/>
<comment type="caution">
    <text evidence="1">The sequence shown here is derived from an EMBL/GenBank/DDBJ whole genome shotgun (WGS) entry which is preliminary data.</text>
</comment>
<dbReference type="GeneID" id="85164704"/>
<protein>
    <recommendedName>
        <fullName evidence="3">Helix-turn-helix domain-containing protein</fullName>
    </recommendedName>
</protein>
<sequence>MTSATPLPAITDGDMWLTRKEAAAYAKTTTGTLATLGYAHKGPRFFKPSPRKVLYKKSDLDAWLMGTAVNA</sequence>